<protein>
    <submittedName>
        <fullName evidence="6">Uncharacterized protein</fullName>
    </submittedName>
</protein>
<feature type="binding site" evidence="5">
    <location>
        <position position="171"/>
    </location>
    <ligand>
        <name>Fe cation</name>
        <dbReference type="ChEBI" id="CHEBI:24875"/>
        <note>catalytic</note>
    </ligand>
</feature>
<evidence type="ECO:0000256" key="1">
    <source>
        <dbReference type="ARBA" id="ARBA00006787"/>
    </source>
</evidence>
<dbReference type="Proteomes" id="UP000005801">
    <property type="component" value="Unassembled WGS sequence"/>
</dbReference>
<dbReference type="Pfam" id="PF03055">
    <property type="entry name" value="RPE65"/>
    <property type="match status" value="1"/>
</dbReference>
<dbReference type="GO" id="GO:0010436">
    <property type="term" value="F:carotenoid dioxygenase activity"/>
    <property type="evidence" value="ECO:0007669"/>
    <property type="project" value="TreeGrafter"/>
</dbReference>
<sequence>MAGARDFIDSDIYLNGDYEPVRAESAPGSALEVLEGQIPAGLRGTFARNSSNPRFEPPRPYHWFDGDGMIHAVRFADGQAHYRNRWVRTAGFAEDEAAGEARWTGLLQRPDPARLRSPEGPYKNTANTDLIHWQGELLALWWMGGGTPYRVDASTLETKGRFEGAGSFTAHAKLDPRSGDLVFIDYAERPPFLTHGVLTPEGQLTRTPVELPGSRPQHDIALTERYTVLLDVSMFADPEALARGKVRMRFFPDQPTRVGLFDRRSHELVRWFEVPACYVYHYANAWEVREADGGEQVVIHVCRIRDPLMYQAMPGRSERTVPRIAHLRLEPELVRWTLDLGTGEATETVVDDSLAEFPRVDDRLLGAPCPAVYLAMLAERESFRFSGIRRVDLRGGPPVERRYPEGWYGGEVSVAPLEGASADSDADCVLVTFVGEAATGRSELWLLRADTLETVARLAVPARVPSGFHSHWVPAAATDAAREAAQ</sequence>
<dbReference type="GO" id="GO:0046872">
    <property type="term" value="F:metal ion binding"/>
    <property type="evidence" value="ECO:0007669"/>
    <property type="project" value="UniProtKB-KW"/>
</dbReference>
<evidence type="ECO:0000256" key="2">
    <source>
        <dbReference type="ARBA" id="ARBA00022723"/>
    </source>
</evidence>
<dbReference type="RefSeq" id="WP_006976246.1">
    <property type="nucleotide sequence ID" value="NZ_ABCS01000123.1"/>
</dbReference>
<dbReference type="PANTHER" id="PTHR10543:SF89">
    <property type="entry name" value="CAROTENOID 9,10(9',10')-CLEAVAGE DIOXYGENASE 1"/>
    <property type="match status" value="1"/>
</dbReference>
<dbReference type="InterPro" id="IPR004294">
    <property type="entry name" value="Carotenoid_Oase"/>
</dbReference>
<evidence type="ECO:0000313" key="7">
    <source>
        <dbReference type="Proteomes" id="UP000005801"/>
    </source>
</evidence>
<dbReference type="eggNOG" id="COG3670">
    <property type="taxonomic scope" value="Bacteria"/>
</dbReference>
<dbReference type="GO" id="GO:0016121">
    <property type="term" value="P:carotene catabolic process"/>
    <property type="evidence" value="ECO:0007669"/>
    <property type="project" value="TreeGrafter"/>
</dbReference>
<dbReference type="OrthoDB" id="6636843at2"/>
<proteinExistence type="inferred from homology"/>
<evidence type="ECO:0000313" key="6">
    <source>
        <dbReference type="EMBL" id="EDM74602.1"/>
    </source>
</evidence>
<dbReference type="AlphaFoldDB" id="A6GHR0"/>
<organism evidence="6 7">
    <name type="scientific">Plesiocystis pacifica SIR-1</name>
    <dbReference type="NCBI Taxonomy" id="391625"/>
    <lineage>
        <taxon>Bacteria</taxon>
        <taxon>Pseudomonadati</taxon>
        <taxon>Myxococcota</taxon>
        <taxon>Polyangia</taxon>
        <taxon>Nannocystales</taxon>
        <taxon>Nannocystaceae</taxon>
        <taxon>Plesiocystis</taxon>
    </lineage>
</organism>
<comment type="cofactor">
    <cofactor evidence="5">
        <name>Fe(2+)</name>
        <dbReference type="ChEBI" id="CHEBI:29033"/>
    </cofactor>
    <text evidence="5">Binds 1 Fe(2+) ion per subunit.</text>
</comment>
<evidence type="ECO:0000256" key="3">
    <source>
        <dbReference type="ARBA" id="ARBA00023002"/>
    </source>
</evidence>
<reference evidence="6 7" key="1">
    <citation type="submission" date="2007-06" db="EMBL/GenBank/DDBJ databases">
        <authorList>
            <person name="Shimkets L."/>
            <person name="Ferriera S."/>
            <person name="Johnson J."/>
            <person name="Kravitz S."/>
            <person name="Beeson K."/>
            <person name="Sutton G."/>
            <person name="Rogers Y.-H."/>
            <person name="Friedman R."/>
            <person name="Frazier M."/>
            <person name="Venter J.C."/>
        </authorList>
    </citation>
    <scope>NUCLEOTIDE SEQUENCE [LARGE SCALE GENOMIC DNA]</scope>
    <source>
        <strain evidence="6 7">SIR-1</strain>
    </source>
</reference>
<feature type="binding site" evidence="5">
    <location>
        <position position="281"/>
    </location>
    <ligand>
        <name>Fe cation</name>
        <dbReference type="ChEBI" id="CHEBI:24875"/>
        <note>catalytic</note>
    </ligand>
</feature>
<accession>A6GHR0</accession>
<dbReference type="PANTHER" id="PTHR10543">
    <property type="entry name" value="BETA-CAROTENE DIOXYGENASE"/>
    <property type="match status" value="1"/>
</dbReference>
<dbReference type="EMBL" id="ABCS01000123">
    <property type="protein sequence ID" value="EDM74602.1"/>
    <property type="molecule type" value="Genomic_DNA"/>
</dbReference>
<dbReference type="STRING" id="391625.PPSIR1_17230"/>
<comment type="caution">
    <text evidence="6">The sequence shown here is derived from an EMBL/GenBank/DDBJ whole genome shotgun (WGS) entry which is preliminary data.</text>
</comment>
<evidence type="ECO:0000256" key="5">
    <source>
        <dbReference type="PIRSR" id="PIRSR604294-1"/>
    </source>
</evidence>
<comment type="similarity">
    <text evidence="1">Belongs to the carotenoid oxygenase family.</text>
</comment>
<name>A6GHR0_9BACT</name>
<evidence type="ECO:0000256" key="4">
    <source>
        <dbReference type="ARBA" id="ARBA00023004"/>
    </source>
</evidence>
<feature type="binding site" evidence="5">
    <location>
        <position position="218"/>
    </location>
    <ligand>
        <name>Fe cation</name>
        <dbReference type="ChEBI" id="CHEBI:24875"/>
        <note>catalytic</note>
    </ligand>
</feature>
<keyword evidence="3" id="KW-0560">Oxidoreductase</keyword>
<keyword evidence="4 5" id="KW-0408">Iron</keyword>
<feature type="binding site" evidence="5">
    <location>
        <position position="469"/>
    </location>
    <ligand>
        <name>Fe cation</name>
        <dbReference type="ChEBI" id="CHEBI:24875"/>
        <note>catalytic</note>
    </ligand>
</feature>
<gene>
    <name evidence="6" type="ORF">PPSIR1_17230</name>
</gene>
<keyword evidence="7" id="KW-1185">Reference proteome</keyword>
<keyword evidence="2 5" id="KW-0479">Metal-binding</keyword>